<reference evidence="4" key="1">
    <citation type="submission" date="2014-05" db="EMBL/GenBank/DDBJ databases">
        <authorList>
            <person name="Chronopoulou M."/>
        </authorList>
    </citation>
    <scope>NUCLEOTIDE SEQUENCE</scope>
    <source>
        <tissue evidence="4">Whole organism</tissue>
    </source>
</reference>
<evidence type="ECO:0000256" key="1">
    <source>
        <dbReference type="ARBA" id="ARBA00006298"/>
    </source>
</evidence>
<evidence type="ECO:0000313" key="4">
    <source>
        <dbReference type="EMBL" id="CDW25452.1"/>
    </source>
</evidence>
<dbReference type="SUPFAM" id="SSF48452">
    <property type="entry name" value="TPR-like"/>
    <property type="match status" value="1"/>
</dbReference>
<dbReference type="PANTHER" id="PTHR22767:SF3">
    <property type="entry name" value="N-ALPHA-ACETYLTRANSFERASE 25, NATB AUXILIARY SUBUNIT"/>
    <property type="match status" value="1"/>
</dbReference>
<comment type="similarity">
    <text evidence="1">Belongs to the MDM20/NAA25 family.</text>
</comment>
<dbReference type="InterPro" id="IPR019183">
    <property type="entry name" value="NAA25_NatB_aux_su"/>
</dbReference>
<keyword evidence="2" id="KW-0802">TPR repeat</keyword>
<dbReference type="Pfam" id="PF09797">
    <property type="entry name" value="NatB_MDM20"/>
    <property type="match status" value="1"/>
</dbReference>
<dbReference type="OrthoDB" id="1874341at2759"/>
<dbReference type="EMBL" id="HACA01008091">
    <property type="protein sequence ID" value="CDW25452.1"/>
    <property type="molecule type" value="Transcribed_RNA"/>
</dbReference>
<evidence type="ECO:0000256" key="2">
    <source>
        <dbReference type="ARBA" id="ARBA00022803"/>
    </source>
</evidence>
<organism evidence="4">
    <name type="scientific">Lepeophtheirus salmonis</name>
    <name type="common">Salmon louse</name>
    <name type="synonym">Caligus salmonis</name>
    <dbReference type="NCBI Taxonomy" id="72036"/>
    <lineage>
        <taxon>Eukaryota</taxon>
        <taxon>Metazoa</taxon>
        <taxon>Ecdysozoa</taxon>
        <taxon>Arthropoda</taxon>
        <taxon>Crustacea</taxon>
        <taxon>Multicrustacea</taxon>
        <taxon>Hexanauplia</taxon>
        <taxon>Copepoda</taxon>
        <taxon>Siphonostomatoida</taxon>
        <taxon>Caligidae</taxon>
        <taxon>Lepeophtheirus</taxon>
    </lineage>
</organism>
<dbReference type="InterPro" id="IPR011990">
    <property type="entry name" value="TPR-like_helical_dom_sf"/>
</dbReference>
<dbReference type="Gene3D" id="1.25.40.1040">
    <property type="match status" value="1"/>
</dbReference>
<dbReference type="AlphaFoldDB" id="A0A0K2TIJ3"/>
<name>A0A0K2TIJ3_LEPSM</name>
<protein>
    <recommendedName>
        <fullName evidence="3">N-terminal acetyltransferase B complex subunit MDM20 homolog</fullName>
    </recommendedName>
</protein>
<evidence type="ECO:0000256" key="3">
    <source>
        <dbReference type="ARBA" id="ARBA00029872"/>
    </source>
</evidence>
<proteinExistence type="inferred from homology"/>
<sequence>MTHQLGSNHSVLNAAQNSVAERRLRPIYEWLNSGNNKGALQECDRVLRKQSNFQCCKVLKSLALHRMGREDEAQTLLDSILSEGPTDEETLQAMAIAYRESFQLDKICHMYEVAIEKEPNNEDLLSHLFMSYVRLGDYKKQQQAAFALYKASPKNPYYFWAIMSILLYATLGKDTSATQFSFPLAQRMMTKMEKENKMKQEQETHLYLMVLEAQEKYKEALDILEGPLGIKLNEETSYLNFVAFKKIFLLKQIGRWKDVCRLSKESLVDNPDQWNLYLDYITSIYKLIDGVYEEEESEEENSQSNGVDASISIANDFCVEQQTKNPVCRGPYLAQIELINQQISRGQEAHSPLKNLLKNYFILFGHKGMCFSDINKYFSSLAETDLKLVLKDCSDNFINLDEKGAPKKVDDICRQLFIIQIRRYTGEFDKCSIEEGLKTVQDLLSSFSSVNHLVSVYENTELKPSDMYVVISCHLLWDMWVENRNDRFFRMAVRILESTLHRSPSNFHLRLLLVKFYNQAGAVGCSLEAHEGLCLKHIQLDSMGYIVSKHAYTCGHFEVASSIYGNTLKFFTRNHKDTVDHIISAYRCGSFDKIREFIKLRDRLANSINCATLTVEWMLIDIFTNATNHSQAVRIISRWEVDPMKDDILWDDLHDNRDFKAMVSFDSQEKCIGDSMILENFKHEKSYLKYRSLVMRSLAAALFLSEDIHPGKRSAFSLNNPISITKLSNSEDKENNGLSLSERLLLTMESILKELKSHLERSEASSIPTHIVLQGPNRPRVSFYFPCVKYYVCVLELVIAVYKQNEDNKIPFTNSIAKEYAILVNRIKDLTTSTEHLYDLESVFEEIVFCIESISITAILGGICITFLKSSISKKSKKKKGVNPEQEIFCSAFKEMLSSLISSGKELNTLIENLESTIIKNVENFNNDEDFFKEVFSSIPSFDKEESYTSKLLKNSYTHTFENFKKVINTKLSYLNRLKL</sequence>
<accession>A0A0K2TIJ3</accession>
<dbReference type="GO" id="GO:0031416">
    <property type="term" value="C:NatB complex"/>
    <property type="evidence" value="ECO:0007669"/>
    <property type="project" value="TreeGrafter"/>
</dbReference>
<dbReference type="PANTHER" id="PTHR22767">
    <property type="entry name" value="N-TERMINAL ACETYLTRANSFERASE-RELATED"/>
    <property type="match status" value="1"/>
</dbReference>